<feature type="transmembrane region" description="Helical" evidence="1">
    <location>
        <begin position="39"/>
        <end position="60"/>
    </location>
</feature>
<dbReference type="Proteomes" id="UP001595748">
    <property type="component" value="Unassembled WGS sequence"/>
</dbReference>
<feature type="transmembrane region" description="Helical" evidence="1">
    <location>
        <begin position="154"/>
        <end position="177"/>
    </location>
</feature>
<dbReference type="RefSeq" id="WP_380076510.1">
    <property type="nucleotide sequence ID" value="NZ_JBHRZF010000066.1"/>
</dbReference>
<evidence type="ECO:0000256" key="1">
    <source>
        <dbReference type="SAM" id="Phobius"/>
    </source>
</evidence>
<keyword evidence="1" id="KW-0812">Transmembrane</keyword>
<keyword evidence="3" id="KW-1185">Reference proteome</keyword>
<feature type="transmembrane region" description="Helical" evidence="1">
    <location>
        <begin position="93"/>
        <end position="116"/>
    </location>
</feature>
<sequence>MIKPPTLPASYVDSPVTPHEAQQARAGVEVNGNRIQAGVTALLVLSVVSSVLSLLGMWWLERSLPDLLLSWGLPLTPAEQQEFRETLREIPGWFWLVTGLLTLLATVINVWCLNVVRRAVAGVQRWTLEPSPDNAAELVRQARTVRPWITLGQWFPVITGVLMTLLYIVLFTVAGLGTGTDTAETTLPVVFSVLGSLLGMLPGAVIAWLGLGAVKRWLDAVVTRTGNVTFPVRPFARNLDGWLVFALVLLVLGLLYLLAVSALLVFFPAFFNWMLENDSTTTPPDAETMRLIGSFVRNVAWLALAGVLLYGLVAFLVYWSRNFANSVARLLDASRPGPLHPAQQDLTPSVPGNW</sequence>
<organism evidence="2 3">
    <name type="scientific">Deinococcus antarcticus</name>
    <dbReference type="NCBI Taxonomy" id="1298767"/>
    <lineage>
        <taxon>Bacteria</taxon>
        <taxon>Thermotogati</taxon>
        <taxon>Deinococcota</taxon>
        <taxon>Deinococci</taxon>
        <taxon>Deinococcales</taxon>
        <taxon>Deinococcaceae</taxon>
        <taxon>Deinococcus</taxon>
    </lineage>
</organism>
<feature type="transmembrane region" description="Helical" evidence="1">
    <location>
        <begin position="299"/>
        <end position="319"/>
    </location>
</feature>
<evidence type="ECO:0008006" key="4">
    <source>
        <dbReference type="Google" id="ProtNLM"/>
    </source>
</evidence>
<evidence type="ECO:0000313" key="3">
    <source>
        <dbReference type="Proteomes" id="UP001595748"/>
    </source>
</evidence>
<name>A0ABV8A3T8_9DEIO</name>
<evidence type="ECO:0000313" key="2">
    <source>
        <dbReference type="EMBL" id="MFC3860362.1"/>
    </source>
</evidence>
<accession>A0ABV8A3T8</accession>
<protein>
    <recommendedName>
        <fullName evidence="4">Glycerophosphoryl diester phosphodiesterase family protein</fullName>
    </recommendedName>
</protein>
<feature type="transmembrane region" description="Helical" evidence="1">
    <location>
        <begin position="242"/>
        <end position="271"/>
    </location>
</feature>
<reference evidence="3" key="1">
    <citation type="journal article" date="2019" name="Int. J. Syst. Evol. Microbiol.">
        <title>The Global Catalogue of Microorganisms (GCM) 10K type strain sequencing project: providing services to taxonomists for standard genome sequencing and annotation.</title>
        <authorList>
            <consortium name="The Broad Institute Genomics Platform"/>
            <consortium name="The Broad Institute Genome Sequencing Center for Infectious Disease"/>
            <person name="Wu L."/>
            <person name="Ma J."/>
        </authorList>
    </citation>
    <scope>NUCLEOTIDE SEQUENCE [LARGE SCALE GENOMIC DNA]</scope>
    <source>
        <strain evidence="3">CCTCC AB 2013263</strain>
    </source>
</reference>
<comment type="caution">
    <text evidence="2">The sequence shown here is derived from an EMBL/GenBank/DDBJ whole genome shotgun (WGS) entry which is preliminary data.</text>
</comment>
<proteinExistence type="predicted"/>
<feature type="transmembrane region" description="Helical" evidence="1">
    <location>
        <begin position="189"/>
        <end position="214"/>
    </location>
</feature>
<keyword evidence="1" id="KW-1133">Transmembrane helix</keyword>
<dbReference type="EMBL" id="JBHRZF010000066">
    <property type="protein sequence ID" value="MFC3860362.1"/>
    <property type="molecule type" value="Genomic_DNA"/>
</dbReference>
<keyword evidence="1" id="KW-0472">Membrane</keyword>
<gene>
    <name evidence="2" type="ORF">ACFOPQ_06235</name>
</gene>